<dbReference type="eggNOG" id="COG2203">
    <property type="taxonomic scope" value="Bacteria"/>
</dbReference>
<dbReference type="Pfam" id="PF00989">
    <property type="entry name" value="PAS"/>
    <property type="match status" value="1"/>
</dbReference>
<dbReference type="InterPro" id="IPR035919">
    <property type="entry name" value="EAL_sf"/>
</dbReference>
<dbReference type="InterPro" id="IPR029787">
    <property type="entry name" value="Nucleotide_cyclase"/>
</dbReference>
<dbReference type="InterPro" id="IPR000160">
    <property type="entry name" value="GGDEF_dom"/>
</dbReference>
<evidence type="ECO:0000259" key="5">
    <source>
        <dbReference type="PROSITE" id="PS50887"/>
    </source>
</evidence>
<dbReference type="InterPro" id="IPR001610">
    <property type="entry name" value="PAC"/>
</dbReference>
<dbReference type="SMART" id="SM00267">
    <property type="entry name" value="GGDEF"/>
    <property type="match status" value="1"/>
</dbReference>
<dbReference type="Pfam" id="PF08447">
    <property type="entry name" value="PAS_3"/>
    <property type="match status" value="1"/>
</dbReference>
<dbReference type="PANTHER" id="PTHR44757:SF2">
    <property type="entry name" value="BIOFILM ARCHITECTURE MAINTENANCE PROTEIN MBAA"/>
    <property type="match status" value="1"/>
</dbReference>
<dbReference type="OrthoDB" id="9759431at2"/>
<dbReference type="AlphaFoldDB" id="Q6AIJ1"/>
<reference evidence="7" key="1">
    <citation type="journal article" date="2004" name="Environ. Microbiol.">
        <title>The genome of Desulfotalea psychrophila, a sulfate-reducing bacterium from permanently cold Arctic sediments.</title>
        <authorList>
            <person name="Rabus R."/>
            <person name="Ruepp A."/>
            <person name="Frickey T."/>
            <person name="Rattei T."/>
            <person name="Fartmann B."/>
            <person name="Stark M."/>
            <person name="Bauer M."/>
            <person name="Zibat A."/>
            <person name="Lombardot T."/>
            <person name="Becker I."/>
            <person name="Amann J."/>
            <person name="Gellner K."/>
            <person name="Teeling H."/>
            <person name="Leuschner W.D."/>
            <person name="Gloeckner F.-O."/>
            <person name="Lupas A.N."/>
            <person name="Amann R."/>
            <person name="Klenk H.-P."/>
        </authorList>
    </citation>
    <scope>NUCLEOTIDE SEQUENCE [LARGE SCALE GENOMIC DNA]</scope>
    <source>
        <strain evidence="7">DSM 12343 / LSv54</strain>
    </source>
</reference>
<dbReference type="STRING" id="177439.DP3110"/>
<dbReference type="KEGG" id="dps:DP3110"/>
<dbReference type="Proteomes" id="UP000000602">
    <property type="component" value="Chromosome"/>
</dbReference>
<dbReference type="SUPFAM" id="SSF55785">
    <property type="entry name" value="PYP-like sensor domain (PAS domain)"/>
    <property type="match status" value="2"/>
</dbReference>
<dbReference type="InterPro" id="IPR043128">
    <property type="entry name" value="Rev_trsase/Diguanyl_cyclase"/>
</dbReference>
<dbReference type="SMART" id="SM00086">
    <property type="entry name" value="PAC"/>
    <property type="match status" value="1"/>
</dbReference>
<dbReference type="PANTHER" id="PTHR44757">
    <property type="entry name" value="DIGUANYLATE CYCLASE DGCP"/>
    <property type="match status" value="1"/>
</dbReference>
<dbReference type="InterPro" id="IPR029016">
    <property type="entry name" value="GAF-like_dom_sf"/>
</dbReference>
<dbReference type="Gene3D" id="3.30.70.270">
    <property type="match status" value="1"/>
</dbReference>
<feature type="domain" description="EAL" evidence="4">
    <location>
        <begin position="910"/>
        <end position="1166"/>
    </location>
</feature>
<dbReference type="SMART" id="SM00052">
    <property type="entry name" value="EAL"/>
    <property type="match status" value="1"/>
</dbReference>
<dbReference type="CDD" id="cd00130">
    <property type="entry name" value="PAS"/>
    <property type="match status" value="1"/>
</dbReference>
<dbReference type="InterPro" id="IPR013655">
    <property type="entry name" value="PAS_fold_3"/>
</dbReference>
<dbReference type="PROSITE" id="PS50113">
    <property type="entry name" value="PAC"/>
    <property type="match status" value="1"/>
</dbReference>
<protein>
    <submittedName>
        <fullName evidence="6">Hypothetical membrane protein</fullName>
    </submittedName>
</protein>
<feature type="domain" description="GGDEF" evidence="5">
    <location>
        <begin position="768"/>
        <end position="901"/>
    </location>
</feature>
<organism evidence="6 7">
    <name type="scientific">Desulfotalea psychrophila (strain LSv54 / DSM 12343)</name>
    <dbReference type="NCBI Taxonomy" id="177439"/>
    <lineage>
        <taxon>Bacteria</taxon>
        <taxon>Pseudomonadati</taxon>
        <taxon>Thermodesulfobacteriota</taxon>
        <taxon>Desulfobulbia</taxon>
        <taxon>Desulfobulbales</taxon>
        <taxon>Desulfocapsaceae</taxon>
        <taxon>Desulfotalea</taxon>
    </lineage>
</organism>
<dbReference type="SUPFAM" id="SSF141868">
    <property type="entry name" value="EAL domain-like"/>
    <property type="match status" value="1"/>
</dbReference>
<keyword evidence="1" id="KW-0812">Transmembrane</keyword>
<dbReference type="InterPro" id="IPR052155">
    <property type="entry name" value="Biofilm_reg_signaling"/>
</dbReference>
<proteinExistence type="predicted"/>
<dbReference type="SUPFAM" id="SSF55073">
    <property type="entry name" value="Nucleotide cyclase"/>
    <property type="match status" value="1"/>
</dbReference>
<dbReference type="Gene3D" id="3.20.20.450">
    <property type="entry name" value="EAL domain"/>
    <property type="match status" value="1"/>
</dbReference>
<dbReference type="Pfam" id="PF00990">
    <property type="entry name" value="GGDEF"/>
    <property type="match status" value="1"/>
</dbReference>
<dbReference type="EMBL" id="CR522870">
    <property type="protein sequence ID" value="CAG37839.1"/>
    <property type="molecule type" value="Genomic_DNA"/>
</dbReference>
<evidence type="ECO:0000259" key="3">
    <source>
        <dbReference type="PROSITE" id="PS50113"/>
    </source>
</evidence>
<dbReference type="InterPro" id="IPR000700">
    <property type="entry name" value="PAS-assoc_C"/>
</dbReference>
<dbReference type="PROSITE" id="PS50112">
    <property type="entry name" value="PAS"/>
    <property type="match status" value="1"/>
</dbReference>
<dbReference type="InterPro" id="IPR000014">
    <property type="entry name" value="PAS"/>
</dbReference>
<dbReference type="SMART" id="SM00091">
    <property type="entry name" value="PAS"/>
    <property type="match status" value="2"/>
</dbReference>
<dbReference type="NCBIfam" id="TIGR00229">
    <property type="entry name" value="sensory_box"/>
    <property type="match status" value="1"/>
</dbReference>
<dbReference type="PROSITE" id="PS50887">
    <property type="entry name" value="GGDEF"/>
    <property type="match status" value="1"/>
</dbReference>
<dbReference type="SUPFAM" id="SSF55781">
    <property type="entry name" value="GAF domain-like"/>
    <property type="match status" value="1"/>
</dbReference>
<dbReference type="CDD" id="cd01948">
    <property type="entry name" value="EAL"/>
    <property type="match status" value="1"/>
</dbReference>
<dbReference type="Gene3D" id="3.30.450.40">
    <property type="match status" value="1"/>
</dbReference>
<sequence length="1168" mass="133932">MMSTRCIFRLFALGLLGCFFILAYCFFDRAYIQQQKDLASQATKNSLREATNASATSLQQLLQQYQIEARLSQQSLMASDRRDPGRYPTVWAYKSTKYSYFSQADIEGIRAVIGGLYSAKIVPETNSSYVLRLPEANSKSRPYMVTQSSFPDGGYVLSELSWRRLHKRFGTDISDNLILSKYLLTRSGRILLSADKEDVGRPFLRTLIDKYPVFGGADFANSMEGTDVRLVQDDDCIYGLSWQLLALGDQHYVFVSVGRRSLPFFNLRAWIDEQYVYFLLLIPLAFSLVILFFVLFNCYRRKNEATCFLATLEALPFAVMVTDRQKKVRVWNAALEALTGVSRQEVLQEGPEIYRSAISPTGKPLLIDFLDSSPEVQEEFFEHYEQIFSQDDVVTALRSVEFLDRVKTLEVTAKILRSSQGDIYGYMETIVETTAYQEQIGCLQQEKDQYKRIVDVGIHGFWEWNLVDESLFISAKAKKMIGYEEIDFNSSIEAWWDLVHPEDYVQVVETNRSLSPDSPSYDIQYRILHRDGHYCWLQSRALGVWQDGELLQIIGSHTDVSQRRKREHTLQVLYQVSMANYLNQGLGRYLEAVHEAIASYSQVNNFYVALWRHEEKAFEFVYYRDERESERVQAQYRINSEDFASIPGLSGYVMRRGSSQIFSINDVEMKTCIGVVPASWLGVPLMLGNVPIGIFAIQDYQQENAFDRDDVYLLEAVAEQVVRAIERDQVYERLLHQANHDNLTGLVNRQYFLDWGEKLFNPTDGERRRHALLMLDLNRFKQINDSLGHNVGDRVLVEVVVKIRSQLRELDLLARLGGDEFAIILEDIVSPAKVVKLVASIIKSVEAGVEIDGRTILTGVSVGLVMDICQYDNIHDVLRYADIAMYEAKYNSPKYFRVFNQKLHSRVRKTIEIEQILTNEFDPEELVVQYQPIIDLEQRRLAGFEALVRWQNPRLGYLFPDQFLPVAEEIGIISKIDEAVLELTCANIAQWRQQTTALDHIRVSVNLSQNELVDLNLAQRIIKTVERYGLKPSDLAIEVTESALMSNVRFGKRILMDLRESGIGIHIDDFGTGYSSFGHLADLPFDVLKVDKSFLLQAHESVQRMTVLEALVRMSKSLEIPVVVEGVEEREHLDLVCALGCRYGQGYHFAKPIDRDKVVDFAETFSFA</sequence>
<keyword evidence="1" id="KW-0472">Membrane</keyword>
<gene>
    <name evidence="6" type="ordered locus">DP3110</name>
</gene>
<evidence type="ECO:0000313" key="7">
    <source>
        <dbReference type="Proteomes" id="UP000000602"/>
    </source>
</evidence>
<evidence type="ECO:0000256" key="1">
    <source>
        <dbReference type="SAM" id="Phobius"/>
    </source>
</evidence>
<dbReference type="GO" id="GO:0006355">
    <property type="term" value="P:regulation of DNA-templated transcription"/>
    <property type="evidence" value="ECO:0007669"/>
    <property type="project" value="InterPro"/>
</dbReference>
<dbReference type="Gene3D" id="3.30.450.20">
    <property type="entry name" value="PAS domain"/>
    <property type="match status" value="2"/>
</dbReference>
<dbReference type="PROSITE" id="PS50883">
    <property type="entry name" value="EAL"/>
    <property type="match status" value="1"/>
</dbReference>
<dbReference type="SMART" id="SM00065">
    <property type="entry name" value="GAF"/>
    <property type="match status" value="1"/>
</dbReference>
<keyword evidence="7" id="KW-1185">Reference proteome</keyword>
<feature type="domain" description="PAS" evidence="2">
    <location>
        <begin position="304"/>
        <end position="347"/>
    </location>
</feature>
<evidence type="ECO:0000259" key="4">
    <source>
        <dbReference type="PROSITE" id="PS50883"/>
    </source>
</evidence>
<name>Q6AIJ1_DESPS</name>
<dbReference type="NCBIfam" id="TIGR00254">
    <property type="entry name" value="GGDEF"/>
    <property type="match status" value="1"/>
</dbReference>
<dbReference type="RefSeq" id="WP_011190351.1">
    <property type="nucleotide sequence ID" value="NC_006138.1"/>
</dbReference>
<dbReference type="Pfam" id="PF00563">
    <property type="entry name" value="EAL"/>
    <property type="match status" value="1"/>
</dbReference>
<dbReference type="InterPro" id="IPR035965">
    <property type="entry name" value="PAS-like_dom_sf"/>
</dbReference>
<feature type="domain" description="PAC" evidence="3">
    <location>
        <begin position="521"/>
        <end position="572"/>
    </location>
</feature>
<dbReference type="InterPro" id="IPR013767">
    <property type="entry name" value="PAS_fold"/>
</dbReference>
<evidence type="ECO:0000259" key="2">
    <source>
        <dbReference type="PROSITE" id="PS50112"/>
    </source>
</evidence>
<dbReference type="Pfam" id="PF13185">
    <property type="entry name" value="GAF_2"/>
    <property type="match status" value="1"/>
</dbReference>
<feature type="transmembrane region" description="Helical" evidence="1">
    <location>
        <begin position="275"/>
        <end position="296"/>
    </location>
</feature>
<dbReference type="eggNOG" id="COG5001">
    <property type="taxonomic scope" value="Bacteria"/>
</dbReference>
<accession>Q6AIJ1</accession>
<keyword evidence="1" id="KW-1133">Transmembrane helix</keyword>
<dbReference type="InterPro" id="IPR001633">
    <property type="entry name" value="EAL_dom"/>
</dbReference>
<dbReference type="CDD" id="cd01949">
    <property type="entry name" value="GGDEF"/>
    <property type="match status" value="1"/>
</dbReference>
<dbReference type="InterPro" id="IPR003018">
    <property type="entry name" value="GAF"/>
</dbReference>
<dbReference type="HOGENOM" id="CLU_274378_0_0_7"/>
<evidence type="ECO:0000313" key="6">
    <source>
        <dbReference type="EMBL" id="CAG37839.1"/>
    </source>
</evidence>